<sequence>MPKAATAGVARQNDTFPKRLQSQNGSRQKTVWSLPDGRQIYSINAKTTLSRKRITVNKRKSSTVIVLGGGRMAPLLKNLKISFRRKYIHHRDPGRKKIFWRAAAKFHSRNAILHRTAKHGNQKLAKFMVRNTIDDICGIHFMKEEKLEIKRLGPEPPPGTLSLDPAGGLPGLQTPCLGLNPVTAPTITLNLVSVPVRPTITGFFFHCDYCKHATLVTQASIPI</sequence>
<reference evidence="1 2" key="1">
    <citation type="journal article" date="2021" name="Elife">
        <title>Chloroplast acquisition without the gene transfer in kleptoplastic sea slugs, Plakobranchus ocellatus.</title>
        <authorList>
            <person name="Maeda T."/>
            <person name="Takahashi S."/>
            <person name="Yoshida T."/>
            <person name="Shimamura S."/>
            <person name="Takaki Y."/>
            <person name="Nagai Y."/>
            <person name="Toyoda A."/>
            <person name="Suzuki Y."/>
            <person name="Arimoto A."/>
            <person name="Ishii H."/>
            <person name="Satoh N."/>
            <person name="Nishiyama T."/>
            <person name="Hasebe M."/>
            <person name="Maruyama T."/>
            <person name="Minagawa J."/>
            <person name="Obokata J."/>
            <person name="Shigenobu S."/>
        </authorList>
    </citation>
    <scope>NUCLEOTIDE SEQUENCE [LARGE SCALE GENOMIC DNA]</scope>
</reference>
<dbReference type="AlphaFoldDB" id="A0AAV4B3B7"/>
<accession>A0AAV4B3B7</accession>
<evidence type="ECO:0000313" key="1">
    <source>
        <dbReference type="EMBL" id="GFO14002.1"/>
    </source>
</evidence>
<protein>
    <recommendedName>
        <fullName evidence="3">60S ribosomal protein L28</fullName>
    </recommendedName>
</protein>
<comment type="caution">
    <text evidence="1">The sequence shown here is derived from an EMBL/GenBank/DDBJ whole genome shotgun (WGS) entry which is preliminary data.</text>
</comment>
<name>A0AAV4B3B7_9GAST</name>
<dbReference type="Proteomes" id="UP000735302">
    <property type="component" value="Unassembled WGS sequence"/>
</dbReference>
<keyword evidence="2" id="KW-1185">Reference proteome</keyword>
<proteinExistence type="predicted"/>
<evidence type="ECO:0000313" key="2">
    <source>
        <dbReference type="Proteomes" id="UP000735302"/>
    </source>
</evidence>
<evidence type="ECO:0008006" key="3">
    <source>
        <dbReference type="Google" id="ProtNLM"/>
    </source>
</evidence>
<gene>
    <name evidence="1" type="ORF">PoB_004050700</name>
</gene>
<organism evidence="1 2">
    <name type="scientific">Plakobranchus ocellatus</name>
    <dbReference type="NCBI Taxonomy" id="259542"/>
    <lineage>
        <taxon>Eukaryota</taxon>
        <taxon>Metazoa</taxon>
        <taxon>Spiralia</taxon>
        <taxon>Lophotrochozoa</taxon>
        <taxon>Mollusca</taxon>
        <taxon>Gastropoda</taxon>
        <taxon>Heterobranchia</taxon>
        <taxon>Euthyneura</taxon>
        <taxon>Panpulmonata</taxon>
        <taxon>Sacoglossa</taxon>
        <taxon>Placobranchoidea</taxon>
        <taxon>Plakobranchidae</taxon>
        <taxon>Plakobranchus</taxon>
    </lineage>
</organism>
<dbReference type="EMBL" id="BLXT01004521">
    <property type="protein sequence ID" value="GFO14002.1"/>
    <property type="molecule type" value="Genomic_DNA"/>
</dbReference>